<dbReference type="PANTHER" id="PTHR21071">
    <property type="entry name" value="UDP-N-ACETYLENOLPYRUVOYLGLUCOSAMINE REDUCTASE"/>
    <property type="match status" value="1"/>
</dbReference>
<evidence type="ECO:0000256" key="18">
    <source>
        <dbReference type="SAM" id="MobiDB-lite"/>
    </source>
</evidence>
<dbReference type="SUPFAM" id="SSF56176">
    <property type="entry name" value="FAD-binding/transporter-associated domain-like"/>
    <property type="match status" value="1"/>
</dbReference>
<gene>
    <name evidence="17" type="primary">murB</name>
    <name evidence="20" type="ORF">ACFFF6_14015</name>
</gene>
<accession>A0ABV6RDK3</accession>
<comment type="function">
    <text evidence="2 17">Cell wall formation.</text>
</comment>
<evidence type="ECO:0000256" key="1">
    <source>
        <dbReference type="ARBA" id="ARBA00001974"/>
    </source>
</evidence>
<dbReference type="InterPro" id="IPR016169">
    <property type="entry name" value="FAD-bd_PCMH_sub2"/>
</dbReference>
<dbReference type="Gene3D" id="3.30.465.10">
    <property type="match status" value="1"/>
</dbReference>
<evidence type="ECO:0000313" key="21">
    <source>
        <dbReference type="Proteomes" id="UP001589793"/>
    </source>
</evidence>
<dbReference type="HAMAP" id="MF_00037">
    <property type="entry name" value="MurB"/>
    <property type="match status" value="1"/>
</dbReference>
<name>A0ABV6RDK3_9MICO</name>
<dbReference type="Gene3D" id="3.30.43.10">
    <property type="entry name" value="Uridine Diphospho-n-acetylenolpyruvylglucosamine Reductase, domain 2"/>
    <property type="match status" value="1"/>
</dbReference>
<evidence type="ECO:0000256" key="9">
    <source>
        <dbReference type="ARBA" id="ARBA00022827"/>
    </source>
</evidence>
<feature type="region of interest" description="Disordered" evidence="18">
    <location>
        <begin position="1"/>
        <end position="28"/>
    </location>
</feature>
<evidence type="ECO:0000256" key="2">
    <source>
        <dbReference type="ARBA" id="ARBA00003921"/>
    </source>
</evidence>
<dbReference type="PROSITE" id="PS51387">
    <property type="entry name" value="FAD_PCMH"/>
    <property type="match status" value="1"/>
</dbReference>
<comment type="catalytic activity">
    <reaction evidence="16 17">
        <text>UDP-N-acetyl-alpha-D-muramate + NADP(+) = UDP-N-acetyl-3-O-(1-carboxyvinyl)-alpha-D-glucosamine + NADPH + H(+)</text>
        <dbReference type="Rhea" id="RHEA:12248"/>
        <dbReference type="ChEBI" id="CHEBI:15378"/>
        <dbReference type="ChEBI" id="CHEBI:57783"/>
        <dbReference type="ChEBI" id="CHEBI:58349"/>
        <dbReference type="ChEBI" id="CHEBI:68483"/>
        <dbReference type="ChEBI" id="CHEBI:70757"/>
        <dbReference type="EC" id="1.3.1.98"/>
    </reaction>
</comment>
<evidence type="ECO:0000256" key="8">
    <source>
        <dbReference type="ARBA" id="ARBA00022630"/>
    </source>
</evidence>
<feature type="active site" evidence="17">
    <location>
        <position position="391"/>
    </location>
</feature>
<organism evidence="20 21">
    <name type="scientific">Brachybacterium hainanense</name>
    <dbReference type="NCBI Taxonomy" id="1541174"/>
    <lineage>
        <taxon>Bacteria</taxon>
        <taxon>Bacillati</taxon>
        <taxon>Actinomycetota</taxon>
        <taxon>Actinomycetes</taxon>
        <taxon>Micrococcales</taxon>
        <taxon>Dermabacteraceae</taxon>
        <taxon>Brachybacterium</taxon>
    </lineage>
</organism>
<dbReference type="NCBIfam" id="NF010478">
    <property type="entry name" value="PRK13903.1"/>
    <property type="match status" value="1"/>
</dbReference>
<reference evidence="20 21" key="1">
    <citation type="submission" date="2024-09" db="EMBL/GenBank/DDBJ databases">
        <authorList>
            <person name="Sun Q."/>
            <person name="Mori K."/>
        </authorList>
    </citation>
    <scope>NUCLEOTIDE SEQUENCE [LARGE SCALE GENOMIC DNA]</scope>
    <source>
        <strain evidence="20 21">CICC 10874</strain>
    </source>
</reference>
<evidence type="ECO:0000256" key="11">
    <source>
        <dbReference type="ARBA" id="ARBA00022960"/>
    </source>
</evidence>
<keyword evidence="11 17" id="KW-0133">Cell shape</keyword>
<feature type="active site" evidence="17">
    <location>
        <position position="209"/>
    </location>
</feature>
<evidence type="ECO:0000256" key="4">
    <source>
        <dbReference type="ARBA" id="ARBA00004752"/>
    </source>
</evidence>
<keyword evidence="8 17" id="KW-0285">Flavoprotein</keyword>
<evidence type="ECO:0000259" key="19">
    <source>
        <dbReference type="PROSITE" id="PS51387"/>
    </source>
</evidence>
<evidence type="ECO:0000256" key="5">
    <source>
        <dbReference type="ARBA" id="ARBA00010485"/>
    </source>
</evidence>
<evidence type="ECO:0000313" key="20">
    <source>
        <dbReference type="EMBL" id="MFC0675078.1"/>
    </source>
</evidence>
<evidence type="ECO:0000256" key="10">
    <source>
        <dbReference type="ARBA" id="ARBA00022857"/>
    </source>
</evidence>
<keyword evidence="12 17" id="KW-0573">Peptidoglycan synthesis</keyword>
<dbReference type="Pfam" id="PF01565">
    <property type="entry name" value="FAD_binding_4"/>
    <property type="match status" value="1"/>
</dbReference>
<sequence>MSSAPQQAPGPLDPGASTGAAPGRPRLADLTTLRIGGSIRTLVRARTQEELIAAVASADERGEQLLVLGGGSNLVASDAPFEGTVVLAEDPQAPPVLNATCEIPASGEPDGIPADPAELTPLEATCGGALVEHFAGTGWDDAVAYAVARGMIGIEALSGIPGTVGATPIQNVGAYGQEVSQTIARVRTYDRDDRRVRTFYAADCAFAYRDSLFKRTPYGGPVPSATGRYVVLSVTFQHMIGSLSAPIRYGELARRLGVEAGARAPMTQVREAVLAIRAGKGMVLDPADHDTWSAGSFFTNPILPEEQARTLPEGAPRFPAGEGHVKTSAAWLISQAGFDRGFCVGPRASLSTKHSLALTNRGGAGSEDIAELARAVRAGVQERFGIRLEPEPVRLGIDI</sequence>
<comment type="cofactor">
    <cofactor evidence="1 17">
        <name>FAD</name>
        <dbReference type="ChEBI" id="CHEBI:57692"/>
    </cofactor>
</comment>
<feature type="domain" description="FAD-binding PCMH-type" evidence="19">
    <location>
        <begin position="35"/>
        <end position="241"/>
    </location>
</feature>
<keyword evidence="9 17" id="KW-0274">FAD</keyword>
<dbReference type="InterPro" id="IPR011601">
    <property type="entry name" value="MurB_C"/>
</dbReference>
<comment type="subcellular location">
    <subcellularLocation>
        <location evidence="3 17">Cytoplasm</location>
    </subcellularLocation>
</comment>
<keyword evidence="10 17" id="KW-0521">NADP</keyword>
<dbReference type="Proteomes" id="UP001589793">
    <property type="component" value="Unassembled WGS sequence"/>
</dbReference>
<evidence type="ECO:0000256" key="14">
    <source>
        <dbReference type="ARBA" id="ARBA00023306"/>
    </source>
</evidence>
<dbReference type="EMBL" id="JBHLSV010000018">
    <property type="protein sequence ID" value="MFC0675078.1"/>
    <property type="molecule type" value="Genomic_DNA"/>
</dbReference>
<evidence type="ECO:0000256" key="17">
    <source>
        <dbReference type="HAMAP-Rule" id="MF_00037"/>
    </source>
</evidence>
<dbReference type="InterPro" id="IPR036635">
    <property type="entry name" value="MurB_C_sf"/>
</dbReference>
<evidence type="ECO:0000256" key="13">
    <source>
        <dbReference type="ARBA" id="ARBA00023002"/>
    </source>
</evidence>
<evidence type="ECO:0000256" key="15">
    <source>
        <dbReference type="ARBA" id="ARBA00023316"/>
    </source>
</evidence>
<evidence type="ECO:0000256" key="12">
    <source>
        <dbReference type="ARBA" id="ARBA00022984"/>
    </source>
</evidence>
<dbReference type="InterPro" id="IPR036318">
    <property type="entry name" value="FAD-bd_PCMH-like_sf"/>
</dbReference>
<comment type="similarity">
    <text evidence="5 17">Belongs to the MurB family.</text>
</comment>
<dbReference type="Gene3D" id="3.90.78.10">
    <property type="entry name" value="UDP-N-acetylenolpyruvoylglucosamine reductase, C-terminal domain"/>
    <property type="match status" value="1"/>
</dbReference>
<keyword evidence="14 17" id="KW-0131">Cell cycle</keyword>
<dbReference type="InterPro" id="IPR016167">
    <property type="entry name" value="FAD-bd_PCMH_sub1"/>
</dbReference>
<dbReference type="GO" id="GO:0008762">
    <property type="term" value="F:UDP-N-acetylmuramate dehydrogenase activity"/>
    <property type="evidence" value="ECO:0007669"/>
    <property type="project" value="UniProtKB-EC"/>
</dbReference>
<evidence type="ECO:0000256" key="3">
    <source>
        <dbReference type="ARBA" id="ARBA00004496"/>
    </source>
</evidence>
<dbReference type="InterPro" id="IPR003170">
    <property type="entry name" value="MurB"/>
</dbReference>
<dbReference type="InterPro" id="IPR006094">
    <property type="entry name" value="Oxid_FAD_bind_N"/>
</dbReference>
<keyword evidence="13 17" id="KW-0560">Oxidoreductase</keyword>
<proteinExistence type="inferred from homology"/>
<protein>
    <recommendedName>
        <fullName evidence="17">UDP-N-acetylenolpyruvoylglucosamine reductase</fullName>
        <ecNumber evidence="17">1.3.1.98</ecNumber>
    </recommendedName>
    <alternativeName>
        <fullName evidence="17">UDP-N-acetylmuramate dehydrogenase</fullName>
    </alternativeName>
</protein>
<feature type="active site" description="Proton donor" evidence="17">
    <location>
        <position position="296"/>
    </location>
</feature>
<evidence type="ECO:0000256" key="7">
    <source>
        <dbReference type="ARBA" id="ARBA00022618"/>
    </source>
</evidence>
<dbReference type="SUPFAM" id="SSF56194">
    <property type="entry name" value="Uridine diphospho-N-Acetylenolpyruvylglucosamine reductase, MurB, C-terminal domain"/>
    <property type="match status" value="1"/>
</dbReference>
<keyword evidence="7 17" id="KW-0132">Cell division</keyword>
<comment type="caution">
    <text evidence="20">The sequence shown here is derived from an EMBL/GenBank/DDBJ whole genome shotgun (WGS) entry which is preliminary data.</text>
</comment>
<comment type="pathway">
    <text evidence="4 17">Cell wall biogenesis; peptidoglycan biosynthesis.</text>
</comment>
<keyword evidence="6 17" id="KW-0963">Cytoplasm</keyword>
<dbReference type="InterPro" id="IPR016166">
    <property type="entry name" value="FAD-bd_PCMH"/>
</dbReference>
<evidence type="ECO:0000256" key="6">
    <source>
        <dbReference type="ARBA" id="ARBA00022490"/>
    </source>
</evidence>
<keyword evidence="15 17" id="KW-0961">Cell wall biogenesis/degradation</keyword>
<keyword evidence="21" id="KW-1185">Reference proteome</keyword>
<dbReference type="Pfam" id="PF02873">
    <property type="entry name" value="MurB_C"/>
    <property type="match status" value="1"/>
</dbReference>
<evidence type="ECO:0000256" key="16">
    <source>
        <dbReference type="ARBA" id="ARBA00048914"/>
    </source>
</evidence>
<dbReference type="RefSeq" id="WP_376981767.1">
    <property type="nucleotide sequence ID" value="NZ_JBHLSV010000018.1"/>
</dbReference>
<dbReference type="EC" id="1.3.1.98" evidence="17"/>
<dbReference type="PANTHER" id="PTHR21071:SF4">
    <property type="entry name" value="UDP-N-ACETYLENOLPYRUVOYLGLUCOSAMINE REDUCTASE"/>
    <property type="match status" value="1"/>
</dbReference>